<dbReference type="OrthoDB" id="265717at2759"/>
<proteinExistence type="predicted"/>
<dbReference type="SUPFAM" id="SSF144232">
    <property type="entry name" value="HIT/MYND zinc finger-like"/>
    <property type="match status" value="1"/>
</dbReference>
<dbReference type="AlphaFoldDB" id="A0A9N8EDV1"/>
<dbReference type="PROSITE" id="PS00959">
    <property type="entry name" value="HISTONE_H3_2"/>
    <property type="match status" value="1"/>
</dbReference>
<evidence type="ECO:0000256" key="1">
    <source>
        <dbReference type="ARBA" id="ARBA00004123"/>
    </source>
</evidence>
<comment type="subcellular location">
    <subcellularLocation>
        <location evidence="1">Nucleus</location>
    </subcellularLocation>
</comment>
<evidence type="ECO:0000256" key="6">
    <source>
        <dbReference type="ARBA" id="ARBA00023242"/>
    </source>
</evidence>
<dbReference type="Pfam" id="PF01753">
    <property type="entry name" value="zf-MYND"/>
    <property type="match status" value="1"/>
</dbReference>
<keyword evidence="10" id="KW-1185">Reference proteome</keyword>
<sequence length="386" mass="43481">METTNDTSNLLDLPEELLRKIFCDYLSAVSERHSLQCVNKRFQALTNSTKMKQALQILPPLVDASELTDADFDEECSDDSPPITSSFSCFLPEDTAMMAIQRYLPFAQVGNPDALYLLGLIATYVEDDIHTGLALFATSLDSTGAAQPQKQRLGRSQFELGLTLRRKRNFQELGEQIIQQTALAVGHPHALLATTECSRRSQHEELYKASENETAMTRNMIGLQFLLNKKPRPPRNVKLEFCGHPACPRRGYNTQVRYARHWVKSKGFTSGWENCRAEIMDSCATAGLANLPDAVQHGVYCVPSFCACIRCGRKLYCSRACQRLHWKDHRASCRQPRRMAAAFGRPQIVPQGPRAGQPGRRIPFQRLVREIADDFRHDLRFPGGPP</sequence>
<reference evidence="9" key="1">
    <citation type="submission" date="2020-06" db="EMBL/GenBank/DDBJ databases">
        <authorList>
            <consortium name="Plant Systems Biology data submission"/>
        </authorList>
    </citation>
    <scope>NUCLEOTIDE SEQUENCE</scope>
    <source>
        <strain evidence="9">D6</strain>
    </source>
</reference>
<keyword evidence="5" id="KW-0238">DNA-binding</keyword>
<dbReference type="EMBL" id="CAICTM010000977">
    <property type="protein sequence ID" value="CAB9518988.1"/>
    <property type="molecule type" value="Genomic_DNA"/>
</dbReference>
<keyword evidence="2" id="KW-0479">Metal-binding</keyword>
<feature type="domain" description="MYND-type" evidence="8">
    <location>
        <begin position="283"/>
        <end position="333"/>
    </location>
</feature>
<protein>
    <submittedName>
        <fullName evidence="9">Zinc finger</fullName>
    </submittedName>
</protein>
<accession>A0A9N8EDV1</accession>
<evidence type="ECO:0000256" key="3">
    <source>
        <dbReference type="ARBA" id="ARBA00022771"/>
    </source>
</evidence>
<dbReference type="Proteomes" id="UP001153069">
    <property type="component" value="Unassembled WGS sequence"/>
</dbReference>
<dbReference type="GO" id="GO:0030527">
    <property type="term" value="F:structural constituent of chromatin"/>
    <property type="evidence" value="ECO:0007669"/>
    <property type="project" value="InterPro"/>
</dbReference>
<comment type="caution">
    <text evidence="9">The sequence shown here is derived from an EMBL/GenBank/DDBJ whole genome shotgun (WGS) entry which is preliminary data.</text>
</comment>
<dbReference type="GO" id="GO:0000786">
    <property type="term" value="C:nucleosome"/>
    <property type="evidence" value="ECO:0007669"/>
    <property type="project" value="InterPro"/>
</dbReference>
<name>A0A9N8EDV1_9STRA</name>
<evidence type="ECO:0000256" key="5">
    <source>
        <dbReference type="ARBA" id="ARBA00023125"/>
    </source>
</evidence>
<keyword evidence="6" id="KW-0539">Nucleus</keyword>
<dbReference type="InterPro" id="IPR002893">
    <property type="entry name" value="Znf_MYND"/>
</dbReference>
<evidence type="ECO:0000313" key="10">
    <source>
        <dbReference type="Proteomes" id="UP001153069"/>
    </source>
</evidence>
<evidence type="ECO:0000259" key="8">
    <source>
        <dbReference type="PROSITE" id="PS50865"/>
    </source>
</evidence>
<evidence type="ECO:0000313" key="9">
    <source>
        <dbReference type="EMBL" id="CAB9518988.1"/>
    </source>
</evidence>
<gene>
    <name evidence="9" type="ORF">SEMRO_979_G227300.1</name>
</gene>
<evidence type="ECO:0000256" key="4">
    <source>
        <dbReference type="ARBA" id="ARBA00022833"/>
    </source>
</evidence>
<evidence type="ECO:0000256" key="7">
    <source>
        <dbReference type="PROSITE-ProRule" id="PRU00134"/>
    </source>
</evidence>
<dbReference type="Gene3D" id="6.10.140.2220">
    <property type="match status" value="1"/>
</dbReference>
<dbReference type="PROSITE" id="PS50865">
    <property type="entry name" value="ZF_MYND_2"/>
    <property type="match status" value="1"/>
</dbReference>
<dbReference type="GO" id="GO:0003677">
    <property type="term" value="F:DNA binding"/>
    <property type="evidence" value="ECO:0007669"/>
    <property type="project" value="UniProtKB-KW"/>
</dbReference>
<dbReference type="GO" id="GO:0008270">
    <property type="term" value="F:zinc ion binding"/>
    <property type="evidence" value="ECO:0007669"/>
    <property type="project" value="UniProtKB-KW"/>
</dbReference>
<organism evidence="9 10">
    <name type="scientific">Seminavis robusta</name>
    <dbReference type="NCBI Taxonomy" id="568900"/>
    <lineage>
        <taxon>Eukaryota</taxon>
        <taxon>Sar</taxon>
        <taxon>Stramenopiles</taxon>
        <taxon>Ochrophyta</taxon>
        <taxon>Bacillariophyta</taxon>
        <taxon>Bacillariophyceae</taxon>
        <taxon>Bacillariophycidae</taxon>
        <taxon>Naviculales</taxon>
        <taxon>Naviculaceae</taxon>
        <taxon>Seminavis</taxon>
    </lineage>
</organism>
<keyword evidence="4" id="KW-0862">Zinc</keyword>
<evidence type="ECO:0000256" key="2">
    <source>
        <dbReference type="ARBA" id="ARBA00022723"/>
    </source>
</evidence>
<dbReference type="CDD" id="cd09917">
    <property type="entry name" value="F-box_SF"/>
    <property type="match status" value="1"/>
</dbReference>
<keyword evidence="3 7" id="KW-0863">Zinc-finger</keyword>
<dbReference type="InterPro" id="IPR000164">
    <property type="entry name" value="Histone_H3/CENP-A"/>
</dbReference>
<dbReference type="GO" id="GO:0005634">
    <property type="term" value="C:nucleus"/>
    <property type="evidence" value="ECO:0007669"/>
    <property type="project" value="UniProtKB-SubCell"/>
</dbReference>